<dbReference type="CDD" id="cd04301">
    <property type="entry name" value="NAT_SF"/>
    <property type="match status" value="1"/>
</dbReference>
<dbReference type="Pfam" id="PF13508">
    <property type="entry name" value="Acetyltransf_7"/>
    <property type="match status" value="1"/>
</dbReference>
<reference evidence="2 3" key="1">
    <citation type="submission" date="2018-08" db="EMBL/GenBank/DDBJ databases">
        <title>Diversity &amp; Physiological Properties of Lignin-Decomposing Actinobacteria from Soil.</title>
        <authorList>
            <person name="Roh S.G."/>
            <person name="Kim S.B."/>
        </authorList>
    </citation>
    <scope>NUCLEOTIDE SEQUENCE [LARGE SCALE GENOMIC DNA]</scope>
    <source>
        <strain evidence="2 3">MMS17-GH009</strain>
    </source>
</reference>
<dbReference type="Proteomes" id="UP000263377">
    <property type="component" value="Unassembled WGS sequence"/>
</dbReference>
<evidence type="ECO:0000259" key="1">
    <source>
        <dbReference type="PROSITE" id="PS51186"/>
    </source>
</evidence>
<dbReference type="InterPro" id="IPR016181">
    <property type="entry name" value="Acyl_CoA_acyltransferase"/>
</dbReference>
<sequence>MPVVSEAHGGGVLTVDEARDGDSFALVERTIVEGFPLPARQPWVRGEALPERLLDVPGWRGWLGRVDGAVAGTCLTYDDGQATGVYWVATLPDRRGRGAARAVLRTALAHAHPDRPATLVATALGEPLYRKLGFVEQARTCWWTRTAVAATA</sequence>
<name>A0A373A4C7_9ACTN</name>
<proteinExistence type="predicted"/>
<evidence type="ECO:0000313" key="2">
    <source>
        <dbReference type="EMBL" id="RGD62996.1"/>
    </source>
</evidence>
<dbReference type="AlphaFoldDB" id="A0A373A4C7"/>
<organism evidence="2 3">
    <name type="scientific">Kitasatospora xanthocidica</name>
    <dbReference type="NCBI Taxonomy" id="83382"/>
    <lineage>
        <taxon>Bacteria</taxon>
        <taxon>Bacillati</taxon>
        <taxon>Actinomycetota</taxon>
        <taxon>Actinomycetes</taxon>
        <taxon>Kitasatosporales</taxon>
        <taxon>Streptomycetaceae</taxon>
        <taxon>Kitasatospora</taxon>
    </lineage>
</organism>
<feature type="domain" description="N-acetyltransferase" evidence="1">
    <location>
        <begin position="13"/>
        <end position="152"/>
    </location>
</feature>
<keyword evidence="2" id="KW-0808">Transferase</keyword>
<dbReference type="SUPFAM" id="SSF55729">
    <property type="entry name" value="Acyl-CoA N-acyltransferases (Nat)"/>
    <property type="match status" value="1"/>
</dbReference>
<protein>
    <submittedName>
        <fullName evidence="2">N-acetyltransferase</fullName>
    </submittedName>
</protein>
<keyword evidence="3" id="KW-1185">Reference proteome</keyword>
<accession>A0A373A4C7</accession>
<dbReference type="GO" id="GO:0016747">
    <property type="term" value="F:acyltransferase activity, transferring groups other than amino-acyl groups"/>
    <property type="evidence" value="ECO:0007669"/>
    <property type="project" value="InterPro"/>
</dbReference>
<dbReference type="InterPro" id="IPR000182">
    <property type="entry name" value="GNAT_dom"/>
</dbReference>
<gene>
    <name evidence="2" type="ORF">DR950_19795</name>
</gene>
<dbReference type="PROSITE" id="PS51186">
    <property type="entry name" value="GNAT"/>
    <property type="match status" value="1"/>
</dbReference>
<comment type="caution">
    <text evidence="2">The sequence shown here is derived from an EMBL/GenBank/DDBJ whole genome shotgun (WGS) entry which is preliminary data.</text>
</comment>
<evidence type="ECO:0000313" key="3">
    <source>
        <dbReference type="Proteomes" id="UP000263377"/>
    </source>
</evidence>
<dbReference type="EMBL" id="QVIG01000001">
    <property type="protein sequence ID" value="RGD62996.1"/>
    <property type="molecule type" value="Genomic_DNA"/>
</dbReference>
<dbReference type="Gene3D" id="3.40.630.30">
    <property type="match status" value="1"/>
</dbReference>